<dbReference type="EMBL" id="LGTE01000003">
    <property type="protein sequence ID" value="KNZ70601.1"/>
    <property type="molecule type" value="Genomic_DNA"/>
</dbReference>
<evidence type="ECO:0000256" key="7">
    <source>
        <dbReference type="ARBA" id="ARBA00048780"/>
    </source>
</evidence>
<proteinExistence type="inferred from homology"/>
<comment type="catalytic activity">
    <reaction evidence="7">
        <text>L-homocysteine + H2O = 2-oxobutanoate + hydrogen sulfide + NH4(+) + H(+)</text>
        <dbReference type="Rhea" id="RHEA:14501"/>
        <dbReference type="ChEBI" id="CHEBI:15377"/>
        <dbReference type="ChEBI" id="CHEBI:15378"/>
        <dbReference type="ChEBI" id="CHEBI:16763"/>
        <dbReference type="ChEBI" id="CHEBI:28938"/>
        <dbReference type="ChEBI" id="CHEBI:29919"/>
        <dbReference type="ChEBI" id="CHEBI:58199"/>
        <dbReference type="EC" id="4.4.1.2"/>
    </reaction>
    <physiologicalReaction direction="left-to-right" evidence="7">
        <dbReference type="Rhea" id="RHEA:14502"/>
    </physiologicalReaction>
</comment>
<organism evidence="11 12">
    <name type="scientific">Thermincola ferriacetica</name>
    <dbReference type="NCBI Taxonomy" id="281456"/>
    <lineage>
        <taxon>Bacteria</taxon>
        <taxon>Bacillati</taxon>
        <taxon>Bacillota</taxon>
        <taxon>Clostridia</taxon>
        <taxon>Eubacteriales</taxon>
        <taxon>Thermincolaceae</taxon>
        <taxon>Thermincola</taxon>
    </lineage>
</organism>
<accession>A0A0L6W554</accession>
<evidence type="ECO:0000256" key="10">
    <source>
        <dbReference type="RuleBase" id="RU362118"/>
    </source>
</evidence>
<dbReference type="GO" id="GO:0006535">
    <property type="term" value="P:cysteine biosynthetic process from serine"/>
    <property type="evidence" value="ECO:0007669"/>
    <property type="project" value="TreeGrafter"/>
</dbReference>
<evidence type="ECO:0000256" key="5">
    <source>
        <dbReference type="ARBA" id="ARBA00047175"/>
    </source>
</evidence>
<comment type="caution">
    <text evidence="11">The sequence shown here is derived from an EMBL/GenBank/DDBJ whole genome shotgun (WGS) entry which is preliminary data.</text>
</comment>
<evidence type="ECO:0000256" key="1">
    <source>
        <dbReference type="ARBA" id="ARBA00001933"/>
    </source>
</evidence>
<dbReference type="AlphaFoldDB" id="A0A0L6W554"/>
<evidence type="ECO:0000313" key="12">
    <source>
        <dbReference type="Proteomes" id="UP000037175"/>
    </source>
</evidence>
<evidence type="ECO:0000256" key="6">
    <source>
        <dbReference type="ARBA" id="ARBA00047199"/>
    </source>
</evidence>
<dbReference type="EC" id="4.4.1.2" evidence="5"/>
<keyword evidence="3 11" id="KW-0808">Transferase</keyword>
<dbReference type="GO" id="GO:0018826">
    <property type="term" value="F:methionine gamma-lyase activity"/>
    <property type="evidence" value="ECO:0007669"/>
    <property type="project" value="UniProtKB-EC"/>
</dbReference>
<evidence type="ECO:0000256" key="9">
    <source>
        <dbReference type="PIRSR" id="PIRSR001434-2"/>
    </source>
</evidence>
<dbReference type="PIRSF" id="PIRSF001434">
    <property type="entry name" value="CGS"/>
    <property type="match status" value="1"/>
</dbReference>
<dbReference type="InterPro" id="IPR015422">
    <property type="entry name" value="PyrdxlP-dep_Trfase_small"/>
</dbReference>
<reference evidence="12" key="1">
    <citation type="submission" date="2015-07" db="EMBL/GenBank/DDBJ databases">
        <title>Complete Genome of Thermincola ferriacetica strain Z-0001T.</title>
        <authorList>
            <person name="Lusk B."/>
            <person name="Badalamenti J.P."/>
            <person name="Parameswaran P."/>
            <person name="Bond D.R."/>
            <person name="Torres C.I."/>
        </authorList>
    </citation>
    <scope>NUCLEOTIDE SEQUENCE [LARGE SCALE GENOMIC DNA]</scope>
    <source>
        <strain evidence="12">Z-0001</strain>
    </source>
</reference>
<dbReference type="GO" id="GO:0030170">
    <property type="term" value="F:pyridoxal phosphate binding"/>
    <property type="evidence" value="ECO:0007669"/>
    <property type="project" value="InterPro"/>
</dbReference>
<evidence type="ECO:0000313" key="11">
    <source>
        <dbReference type="EMBL" id="KNZ70601.1"/>
    </source>
</evidence>
<dbReference type="Gene3D" id="3.40.640.10">
    <property type="entry name" value="Type I PLP-dependent aspartate aminotransferase-like (Major domain)"/>
    <property type="match status" value="1"/>
</dbReference>
<dbReference type="SUPFAM" id="SSF53383">
    <property type="entry name" value="PLP-dependent transferases"/>
    <property type="match status" value="1"/>
</dbReference>
<dbReference type="PANTHER" id="PTHR43797:SF2">
    <property type="entry name" value="HOMOCYSTEINE_CYSTEINE SYNTHASE"/>
    <property type="match status" value="1"/>
</dbReference>
<dbReference type="FunFam" id="3.40.640.10:FF:000046">
    <property type="entry name" value="Cystathionine gamma-lyase"/>
    <property type="match status" value="1"/>
</dbReference>
<dbReference type="GO" id="GO:0047982">
    <property type="term" value="F:homocysteine desulfhydrase activity"/>
    <property type="evidence" value="ECO:0007669"/>
    <property type="project" value="UniProtKB-EC"/>
</dbReference>
<dbReference type="PATRIC" id="fig|281456.6.peg.831"/>
<dbReference type="GO" id="GO:0003961">
    <property type="term" value="F:O-acetylhomoserine aminocarboxypropyltransferase activity"/>
    <property type="evidence" value="ECO:0007669"/>
    <property type="project" value="TreeGrafter"/>
</dbReference>
<gene>
    <name evidence="11" type="ORF">Tfer_0785</name>
</gene>
<dbReference type="Gene3D" id="3.90.1150.10">
    <property type="entry name" value="Aspartate Aminotransferase, domain 1"/>
    <property type="match status" value="1"/>
</dbReference>
<dbReference type="InterPro" id="IPR006235">
    <property type="entry name" value="OAc-hSer/O-AcSer_sulfhydrylase"/>
</dbReference>
<dbReference type="GO" id="GO:0071269">
    <property type="term" value="P:L-homocysteine biosynthetic process"/>
    <property type="evidence" value="ECO:0007669"/>
    <property type="project" value="TreeGrafter"/>
</dbReference>
<evidence type="ECO:0000256" key="8">
    <source>
        <dbReference type="ARBA" id="ARBA00052699"/>
    </source>
</evidence>
<comment type="catalytic activity">
    <reaction evidence="8">
        <text>L-methionine + H2O = methanethiol + 2-oxobutanoate + NH4(+)</text>
        <dbReference type="Rhea" id="RHEA:23800"/>
        <dbReference type="ChEBI" id="CHEBI:15377"/>
        <dbReference type="ChEBI" id="CHEBI:16007"/>
        <dbReference type="ChEBI" id="CHEBI:16763"/>
        <dbReference type="ChEBI" id="CHEBI:28938"/>
        <dbReference type="ChEBI" id="CHEBI:57844"/>
        <dbReference type="EC" id="4.4.1.11"/>
    </reaction>
    <physiologicalReaction direction="left-to-right" evidence="8">
        <dbReference type="Rhea" id="RHEA:23801"/>
    </physiologicalReaction>
</comment>
<feature type="modified residue" description="N6-(pyridoxal phosphate)lysine" evidence="9">
    <location>
        <position position="203"/>
    </location>
</feature>
<dbReference type="GO" id="GO:0005737">
    <property type="term" value="C:cytoplasm"/>
    <property type="evidence" value="ECO:0007669"/>
    <property type="project" value="TreeGrafter"/>
</dbReference>
<comment type="cofactor">
    <cofactor evidence="1 10">
        <name>pyridoxal 5'-phosphate</name>
        <dbReference type="ChEBI" id="CHEBI:597326"/>
    </cofactor>
</comment>
<dbReference type="InterPro" id="IPR015421">
    <property type="entry name" value="PyrdxlP-dep_Trfase_major"/>
</dbReference>
<keyword evidence="12" id="KW-1185">Reference proteome</keyword>
<dbReference type="RefSeq" id="WP_052216950.1">
    <property type="nucleotide sequence ID" value="NZ_LGTE01000003.1"/>
</dbReference>
<dbReference type="InterPro" id="IPR000277">
    <property type="entry name" value="Cys/Met-Metab_PyrdxlP-dep_enz"/>
</dbReference>
<dbReference type="Proteomes" id="UP000037175">
    <property type="component" value="Unassembled WGS sequence"/>
</dbReference>
<dbReference type="GO" id="GO:0019346">
    <property type="term" value="P:transsulfuration"/>
    <property type="evidence" value="ECO:0007669"/>
    <property type="project" value="InterPro"/>
</dbReference>
<dbReference type="PANTHER" id="PTHR43797">
    <property type="entry name" value="HOMOCYSTEINE/CYSTEINE SYNTHASE"/>
    <property type="match status" value="1"/>
</dbReference>
<dbReference type="CDD" id="cd00614">
    <property type="entry name" value="CGS_like"/>
    <property type="match status" value="1"/>
</dbReference>
<dbReference type="Pfam" id="PF01053">
    <property type="entry name" value="Cys_Met_Meta_PP"/>
    <property type="match status" value="1"/>
</dbReference>
<keyword evidence="4 9" id="KW-0663">Pyridoxal phosphate</keyword>
<dbReference type="InterPro" id="IPR015424">
    <property type="entry name" value="PyrdxlP-dep_Trfase"/>
</dbReference>
<comment type="similarity">
    <text evidence="2 10">Belongs to the trans-sulfuration enzymes family.</text>
</comment>
<evidence type="ECO:0000256" key="3">
    <source>
        <dbReference type="ARBA" id="ARBA00022679"/>
    </source>
</evidence>
<name>A0A0L6W554_9FIRM</name>
<protein>
    <recommendedName>
        <fullName evidence="5">homocysteine desulfhydrase</fullName>
        <ecNumber evidence="5">4.4.1.2</ecNumber>
    </recommendedName>
    <alternativeName>
        <fullName evidence="6">Homocysteine desulfhydrase</fullName>
    </alternativeName>
</protein>
<dbReference type="GO" id="GO:0004124">
    <property type="term" value="F:cysteine synthase activity"/>
    <property type="evidence" value="ECO:0007669"/>
    <property type="project" value="TreeGrafter"/>
</dbReference>
<evidence type="ECO:0000256" key="4">
    <source>
        <dbReference type="ARBA" id="ARBA00022898"/>
    </source>
</evidence>
<evidence type="ECO:0000256" key="2">
    <source>
        <dbReference type="ARBA" id="ARBA00009077"/>
    </source>
</evidence>
<sequence length="415" mass="45708">MEFNTRLLHGNYQPDEGTGATTVPIFQSTSFRHKTAEELEKIFAGAEPGYVYTRINNPTIEAFEKRIAFLEKGIGAVACASGMAAISMAVLNLLEQGDELVSSAGIFAGTYSLFMNLADYGIRARFAKTVSVESFAAEITGKTRLIFVETIGNPKMDIPNISELAELAHRHNIPLVVDNTVTTPYLFRPFEHGADIVVHSTSKLINGSGNSIGGVIVDQGRFNWDETKFPKLHEYKKKYSFFAYLAKLRQGIHRDFGVCMSPFNAYLNNLGLDTLGLRMEKMCSNALALAQFLAEHPKVAWVNYPGLVGNPYRRLAEGQFGGKFGIILTFGVGSKENAFKVINNLKYAYNLSNIGDLRTLVVHPASTIYASLFAECSEEEKQATGVTDDMIRVSVGIEDIQDLIGDFQQALNVVQ</sequence>